<feature type="region of interest" description="Disordered" evidence="7">
    <location>
        <begin position="464"/>
        <end position="500"/>
    </location>
</feature>
<evidence type="ECO:0000256" key="6">
    <source>
        <dbReference type="PROSITE-ProRule" id="PRU01313"/>
    </source>
</evidence>
<keyword evidence="3 6" id="KW-0238">DNA-binding</keyword>
<dbReference type="STRING" id="35525.A0A162T2F3"/>
<feature type="region of interest" description="Disordered" evidence="7">
    <location>
        <begin position="270"/>
        <end position="305"/>
    </location>
</feature>
<dbReference type="PANTHER" id="PTHR11037:SF20">
    <property type="entry name" value="PROTEIN GRAINYHEAD"/>
    <property type="match status" value="1"/>
</dbReference>
<dbReference type="InterPro" id="IPR007604">
    <property type="entry name" value="CP2"/>
</dbReference>
<dbReference type="Pfam" id="PF04516">
    <property type="entry name" value="CP2"/>
    <property type="match status" value="2"/>
</dbReference>
<dbReference type="GO" id="GO:0005634">
    <property type="term" value="C:nucleus"/>
    <property type="evidence" value="ECO:0007669"/>
    <property type="project" value="UniProtKB-SubCell"/>
</dbReference>
<evidence type="ECO:0000256" key="2">
    <source>
        <dbReference type="ARBA" id="ARBA00023015"/>
    </source>
</evidence>
<feature type="region of interest" description="Disordered" evidence="7">
    <location>
        <begin position="513"/>
        <end position="576"/>
    </location>
</feature>
<evidence type="ECO:0000256" key="4">
    <source>
        <dbReference type="ARBA" id="ARBA00023163"/>
    </source>
</evidence>
<evidence type="ECO:0000256" key="5">
    <source>
        <dbReference type="ARBA" id="ARBA00023242"/>
    </source>
</evidence>
<feature type="compositionally biased region" description="Polar residues" evidence="7">
    <location>
        <begin position="542"/>
        <end position="568"/>
    </location>
</feature>
<dbReference type="GO" id="GO:0000978">
    <property type="term" value="F:RNA polymerase II cis-regulatory region sequence-specific DNA binding"/>
    <property type="evidence" value="ECO:0007669"/>
    <property type="project" value="TreeGrafter"/>
</dbReference>
<gene>
    <name evidence="9" type="ORF">APZ42_011145</name>
</gene>
<dbReference type="InterPro" id="IPR040167">
    <property type="entry name" value="TF_CP2-like"/>
</dbReference>
<feature type="compositionally biased region" description="Gly residues" evidence="7">
    <location>
        <begin position="47"/>
        <end position="60"/>
    </location>
</feature>
<comment type="caution">
    <text evidence="9">The sequence shown here is derived from an EMBL/GenBank/DDBJ whole genome shotgun (WGS) entry which is preliminary data.</text>
</comment>
<dbReference type="PROSITE" id="PS51968">
    <property type="entry name" value="GRH_CP2_DB"/>
    <property type="match status" value="1"/>
</dbReference>
<keyword evidence="10" id="KW-1185">Reference proteome</keyword>
<feature type="region of interest" description="Disordered" evidence="7">
    <location>
        <begin position="120"/>
        <end position="198"/>
    </location>
</feature>
<organism evidence="9 10">
    <name type="scientific">Daphnia magna</name>
    <dbReference type="NCBI Taxonomy" id="35525"/>
    <lineage>
        <taxon>Eukaryota</taxon>
        <taxon>Metazoa</taxon>
        <taxon>Ecdysozoa</taxon>
        <taxon>Arthropoda</taxon>
        <taxon>Crustacea</taxon>
        <taxon>Branchiopoda</taxon>
        <taxon>Diplostraca</taxon>
        <taxon>Cladocera</taxon>
        <taxon>Anomopoda</taxon>
        <taxon>Daphniidae</taxon>
        <taxon>Daphnia</taxon>
    </lineage>
</organism>
<keyword evidence="2" id="KW-0805">Transcription regulation</keyword>
<feature type="compositionally biased region" description="Low complexity" evidence="7">
    <location>
        <begin position="167"/>
        <end position="178"/>
    </location>
</feature>
<evidence type="ECO:0000256" key="1">
    <source>
        <dbReference type="ARBA" id="ARBA00004123"/>
    </source>
</evidence>
<sequence>MQQVLPPVKLGASNSPARSPSSPSRRSSSSPSVTRIRMSSAAETLGAVGGGSGGSSGAGGASTATSENEDAAWRNTFYEHPLHAATNAMLHLGGGNSLSEETSVNSVGSVLVSYEHHYYPSKSQHHHQSHQHHSLINGLPISSSVQPGHKDGKSMNDLWPRNGMGGSHSSSADGLSSGKEIGGQNHQSHEGSASEPDIYPLAIKKEPEDLTRRNLRHVLHHPDSRIVCTSSSDNKVDGGVSGTVISRVLADGELVHEMIPRLESISHVMSGSSVNDSRDGANTSGSVIHIRRPVSSQQSQQHDGDNTMMSPAALDLARAGIQSALQQQYSPSAYTSNGGAVGSSGHQQSGLASIQTVNNHGYDSSPGPAYGLVSPNESGVYTAIHPSSTLRQQPTAYAVSSSVGSSDSFYRDYFNSSANTNSNANANGGSGDQQYARAVAQLAYGEGHETGFGDRFIRNQPGGIYKQQQQQQQQGTGLTVDLPSPDSGIGVDAVTPRDQSVAQQNFDYTEYPGLIGEPAIEHPSSEQQHHNSAHGGSDEGSRTPTSGGEHSKSSMSPGSAHLNSSRSRSWPDCNRQSEVDKIQIPKVFNQYGFRYYLESPISTSQRREDDRITYINKGQFYGITLEYVPDPERPLKNQTVKGEPLKKKWAFCDLVLQFRYASPPPVSLCSKLAISFGPLYNPFFPFQWLQFLIDFSWRAKIVRQKRSTLNWPYPASIGQSNRFGNSTKSPVGRYSLKPCSITQSTCTNILLFEFVPSPDTKNSSGLIGCIEEVAHNAICIYWNPLESSAKINVAVQCLSTDFSSQKGVKGLPLHLQIDTFDDPRDSIPVFHRGYCQVKVFCDKGAERKTRDEERRAAKRKMVVTGRNKRLEELYHLNAERSEFYHMADLMKPPTLFTPDDHEKLGASMELPSFYGQDHERKEFLDTHTNQIGPPAIAASGNIATLYASPAAKRRKLTPPPCERVMIYVRQENELAFTPLHLVPPTSLGLLDAIESKYKLSASTINMLYRKNAKGILAKIDDDMLKHYCNEDLFILEITTSSEEGMYDITLKELYDT</sequence>
<dbReference type="OrthoDB" id="7680836at2759"/>
<dbReference type="Pfam" id="PF25416">
    <property type="entry name" value="GRHL1_C"/>
    <property type="match status" value="1"/>
</dbReference>
<accession>A0A162T2F3</accession>
<dbReference type="PANTHER" id="PTHR11037">
    <property type="entry name" value="TRANSCRIPTION FACTOR CP2"/>
    <property type="match status" value="1"/>
</dbReference>
<keyword evidence="4" id="KW-0804">Transcription</keyword>
<feature type="domain" description="Grh/CP2 DB" evidence="8">
    <location>
        <begin position="589"/>
        <end position="897"/>
    </location>
</feature>
<dbReference type="AlphaFoldDB" id="A0A162T2F3"/>
<evidence type="ECO:0000313" key="9">
    <source>
        <dbReference type="EMBL" id="KZS21841.1"/>
    </source>
</evidence>
<comment type="subcellular location">
    <subcellularLocation>
        <location evidence="1 6">Nucleus</location>
    </subcellularLocation>
</comment>
<feature type="compositionally biased region" description="Basic residues" evidence="7">
    <location>
        <begin position="123"/>
        <end position="133"/>
    </location>
</feature>
<name>A0A162T2F3_9CRUS</name>
<evidence type="ECO:0000313" key="10">
    <source>
        <dbReference type="Proteomes" id="UP000076858"/>
    </source>
</evidence>
<reference evidence="9 10" key="1">
    <citation type="submission" date="2016-03" db="EMBL/GenBank/DDBJ databases">
        <title>EvidentialGene: Evidence-directed Construction of Genes on Genomes.</title>
        <authorList>
            <person name="Gilbert D.G."/>
            <person name="Choi J.-H."/>
            <person name="Mockaitis K."/>
            <person name="Colbourne J."/>
            <person name="Pfrender M."/>
        </authorList>
    </citation>
    <scope>NUCLEOTIDE SEQUENCE [LARGE SCALE GENOMIC DNA]</scope>
    <source>
        <strain evidence="9 10">Xinb3</strain>
        <tissue evidence="9">Complete organism</tissue>
    </source>
</reference>
<evidence type="ECO:0000256" key="3">
    <source>
        <dbReference type="ARBA" id="ARBA00023125"/>
    </source>
</evidence>
<evidence type="ECO:0000259" key="8">
    <source>
        <dbReference type="PROSITE" id="PS51968"/>
    </source>
</evidence>
<proteinExistence type="predicted"/>
<dbReference type="InterPro" id="IPR057520">
    <property type="entry name" value="GRHL1/CP2_C"/>
</dbReference>
<evidence type="ECO:0000256" key="7">
    <source>
        <dbReference type="SAM" id="MobiDB-lite"/>
    </source>
</evidence>
<protein>
    <submittedName>
        <fullName evidence="9">Grainyhead 1-like protein</fullName>
    </submittedName>
</protein>
<dbReference type="GO" id="GO:0001228">
    <property type="term" value="F:DNA-binding transcription activator activity, RNA polymerase II-specific"/>
    <property type="evidence" value="ECO:0007669"/>
    <property type="project" value="TreeGrafter"/>
</dbReference>
<feature type="compositionally biased region" description="Basic and acidic residues" evidence="7">
    <location>
        <begin position="519"/>
        <end position="529"/>
    </location>
</feature>
<keyword evidence="5 6" id="KW-0539">Nucleus</keyword>
<feature type="compositionally biased region" description="Low complexity" evidence="7">
    <location>
        <begin position="13"/>
        <end position="40"/>
    </location>
</feature>
<feature type="region of interest" description="Disordered" evidence="7">
    <location>
        <begin position="1"/>
        <end position="68"/>
    </location>
</feature>
<dbReference type="EMBL" id="LRGB01000018">
    <property type="protein sequence ID" value="KZS21841.1"/>
    <property type="molecule type" value="Genomic_DNA"/>
</dbReference>
<feature type="compositionally biased region" description="Polar residues" evidence="7">
    <location>
        <begin position="270"/>
        <end position="286"/>
    </location>
</feature>
<dbReference type="Proteomes" id="UP000076858">
    <property type="component" value="Unassembled WGS sequence"/>
</dbReference>